<dbReference type="InterPro" id="IPR003119">
    <property type="entry name" value="SAP_A"/>
</dbReference>
<dbReference type="AlphaFoldDB" id="A0A8D0BFM4"/>
<feature type="chain" id="PRO_5034739261" description="Gamma-interferon-inducible lysosomal thiol reductase" evidence="9">
    <location>
        <begin position="31"/>
        <end position="273"/>
    </location>
</feature>
<evidence type="ECO:0000256" key="3">
    <source>
        <dbReference type="ARBA" id="ARBA00022525"/>
    </source>
</evidence>
<dbReference type="GO" id="GO:0042590">
    <property type="term" value="P:antigen processing and presentation of exogenous peptide antigen via MHC class I"/>
    <property type="evidence" value="ECO:0007669"/>
    <property type="project" value="Ensembl"/>
</dbReference>
<evidence type="ECO:0000256" key="4">
    <source>
        <dbReference type="ARBA" id="ARBA00022729"/>
    </source>
</evidence>
<dbReference type="OMA" id="CQLYKGV"/>
<evidence type="ECO:0000256" key="8">
    <source>
        <dbReference type="RuleBase" id="RU369109"/>
    </source>
</evidence>
<dbReference type="GO" id="GO:0005829">
    <property type="term" value="C:cytosol"/>
    <property type="evidence" value="ECO:0007669"/>
    <property type="project" value="Ensembl"/>
</dbReference>
<dbReference type="Pfam" id="PF03227">
    <property type="entry name" value="GILT"/>
    <property type="match status" value="1"/>
</dbReference>
<evidence type="ECO:0000259" key="10">
    <source>
        <dbReference type="PROSITE" id="PS51110"/>
    </source>
</evidence>
<keyword evidence="5 8" id="KW-1015">Disulfide bond</keyword>
<comment type="function">
    <text evidence="7">Lysosomal thiol reductase that can reduce protein disulfide bonds. May facilitate the complete unfolding of proteins destined for lysosomal degradation. Plays an important role in antigen processing. Facilitates the generation of MHC class II-restricted epitodes from disulfide bond-containing antigen by the endocytic reduction of disulfide bonds. Also facilitates MHC class I-restricted recognition of exogenous antigens containing disulfide bonds by CD8+ T-cells or crosspresentation.</text>
</comment>
<evidence type="ECO:0000256" key="6">
    <source>
        <dbReference type="ARBA" id="ARBA00023180"/>
    </source>
</evidence>
<keyword evidence="3 8" id="KW-0964">Secreted</keyword>
<dbReference type="PANTHER" id="PTHR13234">
    <property type="entry name" value="GAMMA-INTERFERON INDUCIBLE LYSOSOMAL THIOL REDUCTASE GILT"/>
    <property type="match status" value="1"/>
</dbReference>
<dbReference type="GO" id="GO:0050821">
    <property type="term" value="P:protein stabilization"/>
    <property type="evidence" value="ECO:0007669"/>
    <property type="project" value="Ensembl"/>
</dbReference>
<dbReference type="GO" id="GO:0005576">
    <property type="term" value="C:extracellular region"/>
    <property type="evidence" value="ECO:0007669"/>
    <property type="project" value="UniProtKB-SubCell"/>
</dbReference>
<comment type="similarity">
    <text evidence="1 8">Belongs to the GILT family.</text>
</comment>
<evidence type="ECO:0000256" key="7">
    <source>
        <dbReference type="ARBA" id="ARBA00059163"/>
    </source>
</evidence>
<evidence type="ECO:0000256" key="5">
    <source>
        <dbReference type="ARBA" id="ARBA00023157"/>
    </source>
</evidence>
<keyword evidence="8" id="KW-0560">Oxidoreductase</keyword>
<keyword evidence="6 8" id="KW-0325">Glycoprotein</keyword>
<dbReference type="Proteomes" id="UP000694421">
    <property type="component" value="Unplaced"/>
</dbReference>
<comment type="subunit">
    <text evidence="2 8">Dimer; disulfide-linked.</text>
</comment>
<dbReference type="PROSITE" id="PS51110">
    <property type="entry name" value="SAP_A"/>
    <property type="match status" value="1"/>
</dbReference>
<sequence>MCPKARRAHSPVHMGPLLLLIACSLWVAAANGSGGCAYPPHLWCRSREIAQACKVEQHCAQQITPTPQVPPVSVSLYYESLCPACRNFIIFQLFPTWLMVGEIMNITLVPYGNAKEKNGTSKWLFECQHGEEECLGNMMETCLMHELQDFGYYFPIIFCMESSANVTQDLPLCLKLYLPEVSVDNITACVQGSLGNKLMHANAERTRALRPAHQYVPWILINGKHTDDLQKSAQMALLKLVCSLYKGKLPPACPAKENPLSLPLRPQDSCLKG</sequence>
<dbReference type="GO" id="GO:0048147">
    <property type="term" value="P:negative regulation of fibroblast proliferation"/>
    <property type="evidence" value="ECO:0007669"/>
    <property type="project" value="Ensembl"/>
</dbReference>
<reference evidence="11" key="2">
    <citation type="submission" date="2025-09" db="UniProtKB">
        <authorList>
            <consortium name="Ensembl"/>
        </authorList>
    </citation>
    <scope>IDENTIFICATION</scope>
</reference>
<dbReference type="GO" id="GO:0019886">
    <property type="term" value="P:antigen processing and presentation of exogenous peptide antigen via MHC class II"/>
    <property type="evidence" value="ECO:0007669"/>
    <property type="project" value="Ensembl"/>
</dbReference>
<organism evidence="11 12">
    <name type="scientific">Salvator merianae</name>
    <name type="common">Argentine black and white tegu</name>
    <name type="synonym">Tupinambis merianae</name>
    <dbReference type="NCBI Taxonomy" id="96440"/>
    <lineage>
        <taxon>Eukaryota</taxon>
        <taxon>Metazoa</taxon>
        <taxon>Chordata</taxon>
        <taxon>Craniata</taxon>
        <taxon>Vertebrata</taxon>
        <taxon>Euteleostomi</taxon>
        <taxon>Lepidosauria</taxon>
        <taxon>Squamata</taxon>
        <taxon>Bifurcata</taxon>
        <taxon>Unidentata</taxon>
        <taxon>Episquamata</taxon>
        <taxon>Laterata</taxon>
        <taxon>Teiioidea</taxon>
        <taxon>Teiidae</taxon>
        <taxon>Salvator</taxon>
    </lineage>
</organism>
<name>A0A8D0BFM4_SALMN</name>
<evidence type="ECO:0000256" key="2">
    <source>
        <dbReference type="ARBA" id="ARBA00011615"/>
    </source>
</evidence>
<comment type="function">
    <text evidence="8">Lysosomal thiol reductase that can reduce protein disulfide bonds. Facilitates the complete unfolding of proteins destined for lysosomal degradation. Plays an important role in antigen processing.</text>
</comment>
<comment type="subcellular location">
    <subcellularLocation>
        <location evidence="8">Secreted</location>
    </subcellularLocation>
    <subcellularLocation>
        <location evidence="8">Lysosome</location>
    </subcellularLocation>
</comment>
<evidence type="ECO:0000256" key="9">
    <source>
        <dbReference type="SAM" id="SignalP"/>
    </source>
</evidence>
<keyword evidence="8" id="KW-0391">Immunity</keyword>
<protein>
    <recommendedName>
        <fullName evidence="8">Gamma-interferon-inducible lysosomal thiol reductase</fullName>
        <ecNumber evidence="8">1.8.-.-</ecNumber>
    </recommendedName>
    <alternativeName>
        <fullName evidence="8">Gamma-interferon-inducible protein IP-30</fullName>
    </alternativeName>
</protein>
<evidence type="ECO:0000313" key="12">
    <source>
        <dbReference type="Proteomes" id="UP000694421"/>
    </source>
</evidence>
<keyword evidence="8" id="KW-0676">Redox-active center</keyword>
<feature type="domain" description="Saposin A-type" evidence="10">
    <location>
        <begin position="29"/>
        <end position="69"/>
    </location>
</feature>
<proteinExistence type="inferred from homology"/>
<evidence type="ECO:0000256" key="1">
    <source>
        <dbReference type="ARBA" id="ARBA00005679"/>
    </source>
</evidence>
<feature type="signal peptide" evidence="9">
    <location>
        <begin position="1"/>
        <end position="30"/>
    </location>
</feature>
<dbReference type="GO" id="GO:0030054">
    <property type="term" value="C:cell junction"/>
    <property type="evidence" value="ECO:0007669"/>
    <property type="project" value="Ensembl"/>
</dbReference>
<reference evidence="11" key="1">
    <citation type="submission" date="2025-08" db="UniProtKB">
        <authorList>
            <consortium name="Ensembl"/>
        </authorList>
    </citation>
    <scope>IDENTIFICATION</scope>
</reference>
<keyword evidence="4 8" id="KW-0732">Signal</keyword>
<dbReference type="GO" id="GO:0005764">
    <property type="term" value="C:lysosome"/>
    <property type="evidence" value="ECO:0007669"/>
    <property type="project" value="UniProtKB-SubCell"/>
</dbReference>
<dbReference type="GeneTree" id="ENSGT00390000010450"/>
<dbReference type="PROSITE" id="PS51257">
    <property type="entry name" value="PROKAR_LIPOPROTEIN"/>
    <property type="match status" value="1"/>
</dbReference>
<dbReference type="EC" id="1.8.-.-" evidence="8"/>
<accession>A0A8D0BFM4</accession>
<keyword evidence="8" id="KW-0458">Lysosome</keyword>
<dbReference type="GO" id="GO:0016671">
    <property type="term" value="F:oxidoreductase activity, acting on a sulfur group of donors, disulfide as acceptor"/>
    <property type="evidence" value="ECO:0007669"/>
    <property type="project" value="UniProtKB-UniRule"/>
</dbReference>
<evidence type="ECO:0000313" key="11">
    <source>
        <dbReference type="Ensembl" id="ENSSMRP00000007582.1"/>
    </source>
</evidence>
<keyword evidence="12" id="KW-1185">Reference proteome</keyword>
<dbReference type="InterPro" id="IPR004911">
    <property type="entry name" value="Interferon-induced_GILT"/>
</dbReference>
<dbReference type="PANTHER" id="PTHR13234:SF8">
    <property type="entry name" value="GAMMA-INTERFERON-INDUCIBLE LYSOSOMAL THIOL REDUCTASE"/>
    <property type="match status" value="1"/>
</dbReference>
<dbReference type="Ensembl" id="ENSSMRT00000008869.1">
    <property type="protein sequence ID" value="ENSSMRP00000007582.1"/>
    <property type="gene ID" value="ENSSMRG00000006090.1"/>
</dbReference>